<organism evidence="1 2">
    <name type="scientific">Pseudoxanthomonas broegbernensis</name>
    <dbReference type="NCBI Taxonomy" id="83619"/>
    <lineage>
        <taxon>Bacteria</taxon>
        <taxon>Pseudomonadati</taxon>
        <taxon>Pseudomonadota</taxon>
        <taxon>Gammaproteobacteria</taxon>
        <taxon>Lysobacterales</taxon>
        <taxon>Lysobacteraceae</taxon>
        <taxon>Pseudoxanthomonas</taxon>
    </lineage>
</organism>
<dbReference type="AlphaFoldDB" id="A0A7V8GJY9"/>
<evidence type="ECO:0000313" key="1">
    <source>
        <dbReference type="EMBL" id="KAF1684313.1"/>
    </source>
</evidence>
<reference evidence="1 2" key="1">
    <citation type="submission" date="2017-10" db="EMBL/GenBank/DDBJ databases">
        <title>Whole genome sequencing of Pseudoxanthomonas broegbernensis DSM 12573(T).</title>
        <authorList>
            <person name="Kumar S."/>
            <person name="Bansal K."/>
            <person name="Kaur A."/>
            <person name="Patil P."/>
            <person name="Sharma S."/>
            <person name="Patil P.B."/>
        </authorList>
    </citation>
    <scope>NUCLEOTIDE SEQUENCE [LARGE SCALE GENOMIC DNA]</scope>
    <source>
        <strain evidence="1 2">DSM 12573</strain>
    </source>
</reference>
<dbReference type="Proteomes" id="UP000462066">
    <property type="component" value="Unassembled WGS sequence"/>
</dbReference>
<sequence>AHPLYQTVAGLLASQEGDKEFSAVGVRYDVNPNIAVKVDYTHYKSTILAGSDADLVAAGVVFTY</sequence>
<dbReference type="GO" id="GO:0016853">
    <property type="term" value="F:isomerase activity"/>
    <property type="evidence" value="ECO:0007669"/>
    <property type="project" value="UniProtKB-KW"/>
</dbReference>
<gene>
    <name evidence="1" type="ORF">B1992_15180</name>
</gene>
<protein>
    <submittedName>
        <fullName evidence="1">Topoisomerase IV</fullName>
    </submittedName>
</protein>
<accession>A0A7V8GJY9</accession>
<comment type="caution">
    <text evidence="1">The sequence shown here is derived from an EMBL/GenBank/DDBJ whole genome shotgun (WGS) entry which is preliminary data.</text>
</comment>
<dbReference type="Gene3D" id="2.40.160.20">
    <property type="match status" value="1"/>
</dbReference>
<dbReference type="EMBL" id="MWIP01000055">
    <property type="protein sequence ID" value="KAF1684313.1"/>
    <property type="molecule type" value="Genomic_DNA"/>
</dbReference>
<proteinExistence type="predicted"/>
<evidence type="ECO:0000313" key="2">
    <source>
        <dbReference type="Proteomes" id="UP000462066"/>
    </source>
</evidence>
<name>A0A7V8GJY9_9GAMM</name>
<keyword evidence="2" id="KW-1185">Reference proteome</keyword>
<dbReference type="RefSeq" id="WP_211373217.1">
    <property type="nucleotide sequence ID" value="NZ_MWIP01000055.1"/>
</dbReference>
<feature type="non-terminal residue" evidence="1">
    <location>
        <position position="1"/>
    </location>
</feature>
<keyword evidence="1" id="KW-0413">Isomerase</keyword>